<name>A0ABU1FQM6_9MICC</name>
<dbReference type="EMBL" id="JAVKGT010000004">
    <property type="protein sequence ID" value="MDR5710946.1"/>
    <property type="molecule type" value="Genomic_DNA"/>
</dbReference>
<keyword evidence="3" id="KW-1185">Reference proteome</keyword>
<proteinExistence type="predicted"/>
<feature type="compositionally biased region" description="Polar residues" evidence="1">
    <location>
        <begin position="82"/>
        <end position="92"/>
    </location>
</feature>
<comment type="caution">
    <text evidence="2">The sequence shown here is derived from an EMBL/GenBank/DDBJ whole genome shotgun (WGS) entry which is preliminary data.</text>
</comment>
<dbReference type="RefSeq" id="WP_310536334.1">
    <property type="nucleotide sequence ID" value="NZ_BAAAOC010000093.1"/>
</dbReference>
<dbReference type="Gene3D" id="1.10.287.1060">
    <property type="entry name" value="ESAT-6-like"/>
    <property type="match status" value="1"/>
</dbReference>
<gene>
    <name evidence="2" type="ORF">RH857_02155</name>
</gene>
<protein>
    <submittedName>
        <fullName evidence="2">WXG100 family type VII secretion target</fullName>
    </submittedName>
</protein>
<feature type="region of interest" description="Disordered" evidence="1">
    <location>
        <begin position="82"/>
        <end position="111"/>
    </location>
</feature>
<accession>A0ABU1FQM6</accession>
<feature type="region of interest" description="Disordered" evidence="1">
    <location>
        <begin position="1"/>
        <end position="20"/>
    </location>
</feature>
<evidence type="ECO:0000313" key="3">
    <source>
        <dbReference type="Proteomes" id="UP001260872"/>
    </source>
</evidence>
<organism evidence="2 3">
    <name type="scientific">Nesterenkonia flava</name>
    <dbReference type="NCBI Taxonomy" id="469799"/>
    <lineage>
        <taxon>Bacteria</taxon>
        <taxon>Bacillati</taxon>
        <taxon>Actinomycetota</taxon>
        <taxon>Actinomycetes</taxon>
        <taxon>Micrococcales</taxon>
        <taxon>Micrococcaceae</taxon>
        <taxon>Nesterenkonia</taxon>
    </lineage>
</organism>
<evidence type="ECO:0000256" key="1">
    <source>
        <dbReference type="SAM" id="MobiDB-lite"/>
    </source>
</evidence>
<dbReference type="Pfam" id="PF06013">
    <property type="entry name" value="WXG100"/>
    <property type="match status" value="1"/>
</dbReference>
<sequence>MKFDMGSTTLNTLTKRTQGSSDELTTLLHQLVDSVAPLQGNFNGAGRAAFDNFKSRVDEVAHDLNQALAMVNQGQGQMDLATQTGDQDFQDTAQRHEGSAAFDSARFSSIR</sequence>
<reference evidence="3" key="1">
    <citation type="submission" date="2023-07" db="EMBL/GenBank/DDBJ databases">
        <title>Description of three actinobacteria isolated from air of manufacturing shop in a pharmaceutical factory.</title>
        <authorList>
            <person name="Zhang D.-F."/>
        </authorList>
    </citation>
    <scope>NUCLEOTIDE SEQUENCE [LARGE SCALE GENOMIC DNA]</scope>
    <source>
        <strain evidence="3">CCTCC AB 207010</strain>
    </source>
</reference>
<dbReference type="InterPro" id="IPR010310">
    <property type="entry name" value="T7SS_ESAT-6-like"/>
</dbReference>
<evidence type="ECO:0000313" key="2">
    <source>
        <dbReference type="EMBL" id="MDR5710946.1"/>
    </source>
</evidence>
<dbReference type="Proteomes" id="UP001260872">
    <property type="component" value="Unassembled WGS sequence"/>
</dbReference>
<dbReference type="InterPro" id="IPR036689">
    <property type="entry name" value="ESAT-6-like_sf"/>
</dbReference>
<dbReference type="SUPFAM" id="SSF140453">
    <property type="entry name" value="EsxAB dimer-like"/>
    <property type="match status" value="1"/>
</dbReference>